<gene>
    <name evidence="6" type="ORF">SAMN05216499_11639</name>
</gene>
<dbReference type="Proteomes" id="UP000184111">
    <property type="component" value="Unassembled WGS sequence"/>
</dbReference>
<dbReference type="AlphaFoldDB" id="A0A1M7MHB9"/>
<reference evidence="6 7" key="1">
    <citation type="submission" date="2016-11" db="EMBL/GenBank/DDBJ databases">
        <authorList>
            <person name="Jaros S."/>
            <person name="Januszkiewicz K."/>
            <person name="Wedrychowicz H."/>
        </authorList>
    </citation>
    <scope>NUCLEOTIDE SEQUENCE [LARGE SCALE GENOMIC DNA]</scope>
    <source>
        <strain evidence="6 7">CGMCC 4.2025</strain>
    </source>
</reference>
<dbReference type="SUPFAM" id="SSF52279">
    <property type="entry name" value="Beta-D-glucan exohydrolase, C-terminal domain"/>
    <property type="match status" value="1"/>
</dbReference>
<dbReference type="EMBL" id="FRBI01000016">
    <property type="protein sequence ID" value="SHM90202.1"/>
    <property type="molecule type" value="Genomic_DNA"/>
</dbReference>
<feature type="signal peptide" evidence="4">
    <location>
        <begin position="1"/>
        <end position="30"/>
    </location>
</feature>
<dbReference type="SUPFAM" id="SSF49373">
    <property type="entry name" value="Invasin/intimin cell-adhesion fragments"/>
    <property type="match status" value="1"/>
</dbReference>
<proteinExistence type="inferred from homology"/>
<dbReference type="GO" id="GO:0045493">
    <property type="term" value="P:xylan catabolic process"/>
    <property type="evidence" value="ECO:0007669"/>
    <property type="project" value="InterPro"/>
</dbReference>
<dbReference type="InterPro" id="IPR002772">
    <property type="entry name" value="Glyco_hydro_3_C"/>
</dbReference>
<sequence>MRLLQSTATHAVTAAMCALGLLCTATPAHAGPPVAASPSVPIYLDTGYSFQERAADLVSRMSLDEKVQQLRTNSAPAIPRLGVQQYTYWSEGQHGINTLFANNNPGSVTGGVHATSFPTNFAASMSWDKDLIYRETTAVSDEARGLLDKSLWGTGQNNLGPSKDDYGMLTYWAPTVNLDRDPRWGRTDEAFGEDPYFAGQMAGAFVNGYQGQNPDGTAQSKYLKVAATAKHYALNDVEQDRTGISSNVSDDDLYDYYTAQFKSLIEKAHVAGLMTSYNAINGTPSVANTYTTNQIAQRTYGFGGYITSDCGAVGTTYQSFPAGHDWAPPGWTTDRKGGSATWTNTATGQQVSGAAGGQAYALRAGTNVNCTGAEATTLNLEQAIKAGVLSEGVIDNALLHLFTVRMRTGEFDPVDKQPYTKITKAAIESPAHQDLARAVADNALVLLQNHEAGGDRKPLLPADPAALGKVVIVGDQAGKVTLGGYSGDPTKKVDAVQGVTAQVKAANPDAQIVYDAAGTSTTASGDAVLSDQTRADIRSADLVVIAVGTDEATAGEGKDRSGLALPGNYGSLIDQVTGLGNPKTVLDIQSDGPVAIEAYRAKVAAIVFAGYNGESQGDALADVLFGRQNPGGHLNFTWYKDDSQLPDISDYDLAPSGTGGLGRTYQYFTGTPTYPFGYGLSYSAFAYSHIRADRHSVDADGTVGISFDVTNTGSVPGATVAQLYAAGDITVKGRELPDKRLVGFQKTRVLRPGTTQHITLRVRVPDLAFHDGQKARQVVYDGRYRFEVGPDSATTAGSAQVTVHGSLTPHVRYVTVQPESVAYEAGDTIDLTARNQWIKDDTDPAAQPGRNMGVTADHVVQAVNDDGSFLDLSRTAVRYRSSDPSVATVSRAGLVTTVGNGVATISATVHGVTGSAVIRVHHTLAVSSSARIVTPGVAVTATTTYTNTGPTALPHASVALAAPDGWTAVPTSLATFSTVPAGASVTTTWTVTPPADTKPGSYSLAASATYQGAKAGDAAAGQLLVPYASVDDVITNVGISDDADPGSGDIDGGGQSLSQQALAAQGIVSGGKVVHDGLTFTWPTTGTGRPDNIVASGQTVPFTAEGSTIGFLGTADYGNASGTGTITYTDGTTQDFTLSFPDWWANSPSTGNDVLATTDYFNNGGGKVQQKVSVYGATVLLQAGKTIAYLTLPDVGPNAATSQVALHIFAIAVG</sequence>
<dbReference type="InterPro" id="IPR036962">
    <property type="entry name" value="Glyco_hydro_3_N_sf"/>
</dbReference>
<dbReference type="GO" id="GO:0031222">
    <property type="term" value="P:arabinan catabolic process"/>
    <property type="evidence" value="ECO:0007669"/>
    <property type="project" value="TreeGrafter"/>
</dbReference>
<dbReference type="InterPro" id="IPR036881">
    <property type="entry name" value="Glyco_hydro_3_C_sf"/>
</dbReference>
<accession>A0A1M7MHB9</accession>
<evidence type="ECO:0000259" key="5">
    <source>
        <dbReference type="SMART" id="SM01217"/>
    </source>
</evidence>
<dbReference type="SUPFAM" id="SSF51445">
    <property type="entry name" value="(Trans)glycosidases"/>
    <property type="match status" value="2"/>
</dbReference>
<feature type="chain" id="PRO_5011980297" evidence="4">
    <location>
        <begin position="31"/>
        <end position="1214"/>
    </location>
</feature>
<dbReference type="OrthoDB" id="9803863at2"/>
<dbReference type="GO" id="GO:0046556">
    <property type="term" value="F:alpha-L-arabinofuranosidase activity"/>
    <property type="evidence" value="ECO:0007669"/>
    <property type="project" value="TreeGrafter"/>
</dbReference>
<keyword evidence="2 4" id="KW-0732">Signal</keyword>
<dbReference type="PANTHER" id="PTHR42721">
    <property type="entry name" value="SUGAR HYDROLASE-RELATED"/>
    <property type="match status" value="1"/>
</dbReference>
<dbReference type="InterPro" id="IPR003343">
    <property type="entry name" value="Big_2"/>
</dbReference>
<dbReference type="Pfam" id="PF01915">
    <property type="entry name" value="Glyco_hydro_3_C"/>
    <property type="match status" value="1"/>
</dbReference>
<dbReference type="Pfam" id="PF02368">
    <property type="entry name" value="Big_2"/>
    <property type="match status" value="1"/>
</dbReference>
<dbReference type="InterPro" id="IPR026891">
    <property type="entry name" value="Fn3-like"/>
</dbReference>
<dbReference type="SMART" id="SM01217">
    <property type="entry name" value="Fn3_like"/>
    <property type="match status" value="1"/>
</dbReference>
<evidence type="ECO:0000256" key="4">
    <source>
        <dbReference type="SAM" id="SignalP"/>
    </source>
</evidence>
<evidence type="ECO:0000313" key="6">
    <source>
        <dbReference type="EMBL" id="SHM90202.1"/>
    </source>
</evidence>
<dbReference type="InterPro" id="IPR008964">
    <property type="entry name" value="Invasin/intimin_cell_adhesion"/>
</dbReference>
<dbReference type="PANTHER" id="PTHR42721:SF3">
    <property type="entry name" value="BETA-D-XYLOSIDASE 5-RELATED"/>
    <property type="match status" value="1"/>
</dbReference>
<dbReference type="InterPro" id="IPR013783">
    <property type="entry name" value="Ig-like_fold"/>
</dbReference>
<dbReference type="Gene3D" id="3.20.20.300">
    <property type="entry name" value="Glycoside hydrolase, family 3, N-terminal domain"/>
    <property type="match status" value="1"/>
</dbReference>
<dbReference type="STRING" id="310782.SAMN05216499_11639"/>
<dbReference type="Gene3D" id="2.60.40.1080">
    <property type="match status" value="1"/>
</dbReference>
<dbReference type="Gene3D" id="2.60.40.10">
    <property type="entry name" value="Immunoglobulins"/>
    <property type="match status" value="2"/>
</dbReference>
<feature type="domain" description="Fibronectin type III-like" evidence="5">
    <location>
        <begin position="719"/>
        <end position="792"/>
    </location>
</feature>
<protein>
    <submittedName>
        <fullName evidence="6">Beta-glucosidase</fullName>
    </submittedName>
</protein>
<evidence type="ECO:0000256" key="2">
    <source>
        <dbReference type="ARBA" id="ARBA00022729"/>
    </source>
</evidence>
<dbReference type="GO" id="GO:0009044">
    <property type="term" value="F:xylan 1,4-beta-xylosidase activity"/>
    <property type="evidence" value="ECO:0007669"/>
    <property type="project" value="InterPro"/>
</dbReference>
<dbReference type="InterPro" id="IPR017853">
    <property type="entry name" value="GH"/>
</dbReference>
<dbReference type="InterPro" id="IPR044993">
    <property type="entry name" value="BXL"/>
</dbReference>
<evidence type="ECO:0000256" key="1">
    <source>
        <dbReference type="ARBA" id="ARBA00005336"/>
    </source>
</evidence>
<keyword evidence="3" id="KW-0378">Hydrolase</keyword>
<dbReference type="InterPro" id="IPR018905">
    <property type="entry name" value="A-galactase_NEW3"/>
</dbReference>
<dbReference type="RefSeq" id="WP_073500815.1">
    <property type="nucleotide sequence ID" value="NZ_FRBI01000016.1"/>
</dbReference>
<name>A0A1M7MHB9_9ACTN</name>
<evidence type="ECO:0000256" key="3">
    <source>
        <dbReference type="ARBA" id="ARBA00022801"/>
    </source>
</evidence>
<keyword evidence="7" id="KW-1185">Reference proteome</keyword>
<evidence type="ECO:0000313" key="7">
    <source>
        <dbReference type="Proteomes" id="UP000184111"/>
    </source>
</evidence>
<dbReference type="InterPro" id="IPR001764">
    <property type="entry name" value="Glyco_hydro_3_N"/>
</dbReference>
<dbReference type="Pfam" id="PF14310">
    <property type="entry name" value="Fn3-like"/>
    <property type="match status" value="1"/>
</dbReference>
<dbReference type="Gene3D" id="3.40.50.1700">
    <property type="entry name" value="Glycoside hydrolase family 3 C-terminal domain"/>
    <property type="match status" value="1"/>
</dbReference>
<dbReference type="Pfam" id="PF10633">
    <property type="entry name" value="NPCBM_assoc"/>
    <property type="match status" value="1"/>
</dbReference>
<organism evidence="6 7">
    <name type="scientific">Actinacidiphila paucisporea</name>
    <dbReference type="NCBI Taxonomy" id="310782"/>
    <lineage>
        <taxon>Bacteria</taxon>
        <taxon>Bacillati</taxon>
        <taxon>Actinomycetota</taxon>
        <taxon>Actinomycetes</taxon>
        <taxon>Kitasatosporales</taxon>
        <taxon>Streptomycetaceae</taxon>
        <taxon>Actinacidiphila</taxon>
    </lineage>
</organism>
<dbReference type="Pfam" id="PF00933">
    <property type="entry name" value="Glyco_hydro_3"/>
    <property type="match status" value="1"/>
</dbReference>
<comment type="similarity">
    <text evidence="1">Belongs to the glycosyl hydrolase 3 family.</text>
</comment>